<dbReference type="SUPFAM" id="SSF47473">
    <property type="entry name" value="EF-hand"/>
    <property type="match status" value="2"/>
</dbReference>
<organism evidence="8 9">
    <name type="scientific">Aphanomyces astaci</name>
    <name type="common">Crayfish plague agent</name>
    <dbReference type="NCBI Taxonomy" id="112090"/>
    <lineage>
        <taxon>Eukaryota</taxon>
        <taxon>Sar</taxon>
        <taxon>Stramenopiles</taxon>
        <taxon>Oomycota</taxon>
        <taxon>Saprolegniomycetes</taxon>
        <taxon>Saprolegniales</taxon>
        <taxon>Verrucalvaceae</taxon>
        <taxon>Aphanomyces</taxon>
    </lineage>
</organism>
<dbReference type="CDD" id="cd00051">
    <property type="entry name" value="EFh"/>
    <property type="match status" value="1"/>
</dbReference>
<dbReference type="InterPro" id="IPR002048">
    <property type="entry name" value="EF_hand_dom"/>
</dbReference>
<dbReference type="AlphaFoldDB" id="A0A397ES44"/>
<evidence type="ECO:0000313" key="8">
    <source>
        <dbReference type="EMBL" id="RHZ02460.1"/>
    </source>
</evidence>
<proteinExistence type="inferred from homology"/>
<dbReference type="PANTHER" id="PTHR23055:SF178">
    <property type="entry name" value="NEUROCALCIN HOMOLOG"/>
    <property type="match status" value="1"/>
</dbReference>
<feature type="domain" description="EF-hand" evidence="7">
    <location>
        <begin position="277"/>
        <end position="312"/>
    </location>
</feature>
<keyword evidence="2" id="KW-0519">Myristate</keyword>
<evidence type="ECO:0000256" key="4">
    <source>
        <dbReference type="ARBA" id="ARBA00022737"/>
    </source>
</evidence>
<dbReference type="Gene3D" id="1.10.238.10">
    <property type="entry name" value="EF-hand"/>
    <property type="match status" value="2"/>
</dbReference>
<accession>A0A397ES44</accession>
<dbReference type="EMBL" id="QUTE01014365">
    <property type="protein sequence ID" value="RHZ02460.1"/>
    <property type="molecule type" value="Genomic_DNA"/>
</dbReference>
<dbReference type="InterPro" id="IPR028846">
    <property type="entry name" value="Recoverin"/>
</dbReference>
<keyword evidence="5" id="KW-0106">Calcium</keyword>
<dbReference type="SMART" id="SM00054">
    <property type="entry name" value="EFh"/>
    <property type="match status" value="2"/>
</dbReference>
<dbReference type="Proteomes" id="UP000266196">
    <property type="component" value="Unassembled WGS sequence"/>
</dbReference>
<evidence type="ECO:0000256" key="6">
    <source>
        <dbReference type="ARBA" id="ARBA00023288"/>
    </source>
</evidence>
<evidence type="ECO:0000256" key="5">
    <source>
        <dbReference type="ARBA" id="ARBA00022837"/>
    </source>
</evidence>
<evidence type="ECO:0000259" key="7">
    <source>
        <dbReference type="PROSITE" id="PS50222"/>
    </source>
</evidence>
<protein>
    <recommendedName>
        <fullName evidence="7">EF-hand domain-containing protein</fullName>
    </recommendedName>
</protein>
<dbReference type="VEuPathDB" id="FungiDB:H257_17003"/>
<evidence type="ECO:0000256" key="3">
    <source>
        <dbReference type="ARBA" id="ARBA00022723"/>
    </source>
</evidence>
<dbReference type="PANTHER" id="PTHR23055">
    <property type="entry name" value="CALCIUM BINDING PROTEINS"/>
    <property type="match status" value="1"/>
</dbReference>
<dbReference type="Pfam" id="PF00036">
    <property type="entry name" value="EF-hand_1"/>
    <property type="match status" value="1"/>
</dbReference>
<evidence type="ECO:0000256" key="2">
    <source>
        <dbReference type="ARBA" id="ARBA00022707"/>
    </source>
</evidence>
<keyword evidence="4" id="KW-0677">Repeat</keyword>
<sequence length="520" mass="57057">MDVTLDGFTSLYTDVSKHLKDLNAHSNVAVRAVTLPSDDDIAALVESRATFFPEKYPVAAVDTSNAANLRTRDDVARPGGGKRANGAYVLVAGKQRAVPAADLPTIKGFLRKHSIEMANTRLGLQQSSNAKKDARSQSVVVGKQALISELMRSTKFNMHDIFQMSCQFKELARKNGTISCDHFATIIGSHLGKLVGSVTRTPITDEDSAMAGVSSIGETISASNALVQRLYGVFDQDLNGSIDFRGAYDTIWGVPCLNYLLWGVEFIIGINSLVQGTLEQKLDSLFKMYDKDGSGTISISELVLILNGGQEKMSQLRLKLDWSVMLSILDDVNEATKPDREAAAQERMGLVKTNQSEPPAYEAPPAPLTSAQFHNIMFQYLHDPQADDGHTLQDLFKSYVPSQAPADPSMMLVVDTTHDDACSRFYFRFFDYDCDMQITREQLSSVVCSRYSSLVLVLVLLVGEELNRACSFGTMGNELLETMKLLQGIDANGDGELTKDEYLEAAKKNPLLLASIYICI</sequence>
<dbReference type="InterPro" id="IPR018247">
    <property type="entry name" value="EF_Hand_1_Ca_BS"/>
</dbReference>
<dbReference type="PROSITE" id="PS00018">
    <property type="entry name" value="EF_HAND_1"/>
    <property type="match status" value="2"/>
</dbReference>
<keyword evidence="6" id="KW-0449">Lipoprotein</keyword>
<name>A0A397ES44_APHAT</name>
<comment type="caution">
    <text evidence="8">The sequence shown here is derived from an EMBL/GenBank/DDBJ whole genome shotgun (WGS) entry which is preliminary data.</text>
</comment>
<evidence type="ECO:0000256" key="1">
    <source>
        <dbReference type="ARBA" id="ARBA00006049"/>
    </source>
</evidence>
<feature type="domain" description="EF-hand" evidence="7">
    <location>
        <begin position="477"/>
        <end position="512"/>
    </location>
</feature>
<evidence type="ECO:0000313" key="9">
    <source>
        <dbReference type="Proteomes" id="UP000266196"/>
    </source>
</evidence>
<dbReference type="InterPro" id="IPR011992">
    <property type="entry name" value="EF-hand-dom_pair"/>
</dbReference>
<dbReference type="PROSITE" id="PS50222">
    <property type="entry name" value="EF_HAND_2"/>
    <property type="match status" value="2"/>
</dbReference>
<dbReference type="Pfam" id="PF13202">
    <property type="entry name" value="EF-hand_5"/>
    <property type="match status" value="1"/>
</dbReference>
<comment type="similarity">
    <text evidence="1">Belongs to the recoverin family.</text>
</comment>
<reference evidence="8 9" key="1">
    <citation type="submission" date="2018-08" db="EMBL/GenBank/DDBJ databases">
        <title>Aphanomyces genome sequencing and annotation.</title>
        <authorList>
            <person name="Minardi D."/>
            <person name="Oidtmann B."/>
            <person name="Van Der Giezen M."/>
            <person name="Studholme D.J."/>
        </authorList>
    </citation>
    <scope>NUCLEOTIDE SEQUENCE [LARGE SCALE GENOMIC DNA]</scope>
    <source>
        <strain evidence="8 9">197901</strain>
    </source>
</reference>
<keyword evidence="3" id="KW-0479">Metal-binding</keyword>
<dbReference type="GO" id="GO:0005509">
    <property type="term" value="F:calcium ion binding"/>
    <property type="evidence" value="ECO:0007669"/>
    <property type="project" value="InterPro"/>
</dbReference>
<gene>
    <name evidence="8" type="ORF">DYB31_009192</name>
</gene>